<evidence type="ECO:0000256" key="4">
    <source>
        <dbReference type="ARBA" id="ARBA00022840"/>
    </source>
</evidence>
<keyword evidence="4 6" id="KW-0067">ATP-binding</keyword>
<dbReference type="InterPro" id="IPR003439">
    <property type="entry name" value="ABC_transporter-like_ATP-bd"/>
</dbReference>
<evidence type="ECO:0000313" key="7">
    <source>
        <dbReference type="Proteomes" id="UP001173578"/>
    </source>
</evidence>
<keyword evidence="3" id="KW-0547">Nucleotide-binding</keyword>
<reference evidence="6" key="1">
    <citation type="submission" date="2020-06" db="EMBL/GenBank/DDBJ databases">
        <authorList>
            <person name="Dong N."/>
        </authorList>
    </citation>
    <scope>NUCLEOTIDE SEQUENCE</scope>
    <source>
        <strain evidence="6">210</strain>
    </source>
</reference>
<dbReference type="EMBL" id="JACALR010000002">
    <property type="protein sequence ID" value="MDM1550784.1"/>
    <property type="molecule type" value="Genomic_DNA"/>
</dbReference>
<evidence type="ECO:0000259" key="5">
    <source>
        <dbReference type="PROSITE" id="PS50893"/>
    </source>
</evidence>
<dbReference type="PROSITE" id="PS50893">
    <property type="entry name" value="ABC_TRANSPORTER_2"/>
    <property type="match status" value="1"/>
</dbReference>
<dbReference type="AlphaFoldDB" id="A0AAW7DI12"/>
<proteinExistence type="inferred from homology"/>
<dbReference type="RefSeq" id="WP_286485459.1">
    <property type="nucleotide sequence ID" value="NZ_JACALR010000002.1"/>
</dbReference>
<protein>
    <submittedName>
        <fullName evidence="6">ABC transporter ATP-binding protein</fullName>
    </submittedName>
</protein>
<dbReference type="SMART" id="SM00382">
    <property type="entry name" value="AAA"/>
    <property type="match status" value="1"/>
</dbReference>
<reference evidence="6" key="2">
    <citation type="journal article" date="2022" name="Sci. Total Environ.">
        <title>Prevalence, transmission, and molecular epidemiology of tet(X)-positive bacteria among humans, animals, and environmental niches in China: An epidemiological, and genomic-based study.</title>
        <authorList>
            <person name="Dong N."/>
            <person name="Zeng Y."/>
            <person name="Cai C."/>
            <person name="Sun C."/>
            <person name="Lu J."/>
            <person name="Liu C."/>
            <person name="Zhou H."/>
            <person name="Sun Q."/>
            <person name="Shu L."/>
            <person name="Wang H."/>
            <person name="Wang Y."/>
            <person name="Wang S."/>
            <person name="Wu C."/>
            <person name="Chan E.W."/>
            <person name="Chen G."/>
            <person name="Shen Z."/>
            <person name="Chen S."/>
            <person name="Zhang R."/>
        </authorList>
    </citation>
    <scope>NUCLEOTIDE SEQUENCE</scope>
    <source>
        <strain evidence="6">210</strain>
    </source>
</reference>
<dbReference type="Proteomes" id="UP001173578">
    <property type="component" value="Unassembled WGS sequence"/>
</dbReference>
<sequence>MKSIEIKDLNFSFGSKQILNQVNLNVPKGSIYGYLGRNGAGKSTTIKLLLGLLNSKDDNIFLNDLSIKQDAIKIHALTGNLIESPCYYTKLTVYENLKYLDVIYKKGEERISEVLELVDLLYAAHYKTSDLSMGMKQRLGISIAIFHDPEILILDEPLNGLDAQGIYEMRKLFLRLNKEGKTIFLSSHILSELERVATHIGIIEGGRMIFEGEKEELLGNVVRKVAIKVSDAEKATTIIENVRTENNIIHLEIEHDNDFHQKITSLIQNNIEIYDIQSETANLEQVFINLIQPKND</sequence>
<dbReference type="GO" id="GO:0016887">
    <property type="term" value="F:ATP hydrolysis activity"/>
    <property type="evidence" value="ECO:0007669"/>
    <property type="project" value="InterPro"/>
</dbReference>
<dbReference type="InterPro" id="IPR027417">
    <property type="entry name" value="P-loop_NTPase"/>
</dbReference>
<keyword evidence="2" id="KW-0813">Transport</keyword>
<evidence type="ECO:0000313" key="6">
    <source>
        <dbReference type="EMBL" id="MDM1550784.1"/>
    </source>
</evidence>
<comment type="similarity">
    <text evidence="1">Belongs to the ABC transporter superfamily.</text>
</comment>
<dbReference type="PANTHER" id="PTHR43335:SF4">
    <property type="entry name" value="ABC TRANSPORTER, ATP-BINDING PROTEIN"/>
    <property type="match status" value="1"/>
</dbReference>
<gene>
    <name evidence="6" type="ORF">HX095_06105</name>
</gene>
<comment type="caution">
    <text evidence="6">The sequence shown here is derived from an EMBL/GenBank/DDBJ whole genome shotgun (WGS) entry which is preliminary data.</text>
</comment>
<feature type="domain" description="ABC transporter" evidence="5">
    <location>
        <begin position="4"/>
        <end position="230"/>
    </location>
</feature>
<dbReference type="Pfam" id="PF00005">
    <property type="entry name" value="ABC_tran"/>
    <property type="match status" value="1"/>
</dbReference>
<organism evidence="6 7">
    <name type="scientific">Empedobacter falsenii</name>
    <dbReference type="NCBI Taxonomy" id="343874"/>
    <lineage>
        <taxon>Bacteria</taxon>
        <taxon>Pseudomonadati</taxon>
        <taxon>Bacteroidota</taxon>
        <taxon>Flavobacteriia</taxon>
        <taxon>Flavobacteriales</taxon>
        <taxon>Weeksellaceae</taxon>
        <taxon>Empedobacter</taxon>
    </lineage>
</organism>
<accession>A0AAW7DI12</accession>
<name>A0AAW7DI12_9FLAO</name>
<dbReference type="Gene3D" id="3.40.50.300">
    <property type="entry name" value="P-loop containing nucleotide triphosphate hydrolases"/>
    <property type="match status" value="1"/>
</dbReference>
<dbReference type="InterPro" id="IPR003593">
    <property type="entry name" value="AAA+_ATPase"/>
</dbReference>
<evidence type="ECO:0000256" key="2">
    <source>
        <dbReference type="ARBA" id="ARBA00022448"/>
    </source>
</evidence>
<dbReference type="PANTHER" id="PTHR43335">
    <property type="entry name" value="ABC TRANSPORTER, ATP-BINDING PROTEIN"/>
    <property type="match status" value="1"/>
</dbReference>
<evidence type="ECO:0000256" key="1">
    <source>
        <dbReference type="ARBA" id="ARBA00005417"/>
    </source>
</evidence>
<evidence type="ECO:0000256" key="3">
    <source>
        <dbReference type="ARBA" id="ARBA00022741"/>
    </source>
</evidence>
<dbReference type="GO" id="GO:0005524">
    <property type="term" value="F:ATP binding"/>
    <property type="evidence" value="ECO:0007669"/>
    <property type="project" value="UniProtKB-KW"/>
</dbReference>
<dbReference type="SUPFAM" id="SSF52540">
    <property type="entry name" value="P-loop containing nucleoside triphosphate hydrolases"/>
    <property type="match status" value="1"/>
</dbReference>